<dbReference type="CDD" id="cd03230">
    <property type="entry name" value="ABC_DR_subfamily_A"/>
    <property type="match status" value="1"/>
</dbReference>
<dbReference type="Gene3D" id="3.40.50.300">
    <property type="entry name" value="P-loop containing nucleotide triphosphate hydrolases"/>
    <property type="match status" value="1"/>
</dbReference>
<dbReference type="Proteomes" id="UP000237749">
    <property type="component" value="Unassembled WGS sequence"/>
</dbReference>
<sequence length="321" mass="35623">MILEIKDLKKKFGKFHALNGLDIMIPEGSLYGFVGPNGAGKTTAIKIMTGLLFADSGQVLINGTDVSDGLNILKQEIGYVPDFFGVYDNLKVNEYMEFFASCYGINGLKARSRYMTLLEQVGLEDKSDFYVDSLSRGMKQRLCLARALIHDPLLLVLDEPASGLDPRTRFEFKEILKELREQGKTIFISSHVLSELSELCTDIGIIDQGKMVLSGSMEEILRRVNATNPLVISILGSKEKALTILKSQPCVQTIAVKEGDIRVNFIGDQQDEAILLQQLIDAEVMVHGFSREQGSLESLFMQITDPDKEKAVLVHENESGL</sequence>
<dbReference type="PANTHER" id="PTHR43335:SF3">
    <property type="entry name" value="ABC TRANSPORTER"/>
    <property type="match status" value="1"/>
</dbReference>
<dbReference type="SUPFAM" id="SSF52540">
    <property type="entry name" value="P-loop containing nucleoside triphosphate hydrolases"/>
    <property type="match status" value="1"/>
</dbReference>
<organism evidence="6 7">
    <name type="scientific">Lacrimispora xylanisolvens</name>
    <dbReference type="NCBI Taxonomy" id="384636"/>
    <lineage>
        <taxon>Bacteria</taxon>
        <taxon>Bacillati</taxon>
        <taxon>Bacillota</taxon>
        <taxon>Clostridia</taxon>
        <taxon>Lachnospirales</taxon>
        <taxon>Lachnospiraceae</taxon>
        <taxon>Lacrimispora</taxon>
    </lineage>
</organism>
<evidence type="ECO:0000256" key="4">
    <source>
        <dbReference type="ARBA" id="ARBA00022840"/>
    </source>
</evidence>
<evidence type="ECO:0000256" key="2">
    <source>
        <dbReference type="ARBA" id="ARBA00022448"/>
    </source>
</evidence>
<dbReference type="InterPro" id="IPR003593">
    <property type="entry name" value="AAA+_ATPase"/>
</dbReference>
<keyword evidence="4 6" id="KW-0067">ATP-binding</keyword>
<evidence type="ECO:0000313" key="6">
    <source>
        <dbReference type="EMBL" id="PPK78362.1"/>
    </source>
</evidence>
<proteinExistence type="inferred from homology"/>
<evidence type="ECO:0000256" key="1">
    <source>
        <dbReference type="ARBA" id="ARBA00005417"/>
    </source>
</evidence>
<evidence type="ECO:0000313" key="7">
    <source>
        <dbReference type="Proteomes" id="UP000237749"/>
    </source>
</evidence>
<reference evidence="6 7" key="1">
    <citation type="submission" date="2018-02" db="EMBL/GenBank/DDBJ databases">
        <title>Genomic Encyclopedia of Archaeal and Bacterial Type Strains, Phase II (KMG-II): from individual species to whole genera.</title>
        <authorList>
            <person name="Goeker M."/>
        </authorList>
    </citation>
    <scope>NUCLEOTIDE SEQUENCE [LARGE SCALE GENOMIC DNA]</scope>
    <source>
        <strain evidence="6 7">DSM 3808</strain>
    </source>
</reference>
<keyword evidence="3" id="KW-0547">Nucleotide-binding</keyword>
<dbReference type="GO" id="GO:0016887">
    <property type="term" value="F:ATP hydrolysis activity"/>
    <property type="evidence" value="ECO:0007669"/>
    <property type="project" value="InterPro"/>
</dbReference>
<dbReference type="EMBL" id="PTJA01000015">
    <property type="protein sequence ID" value="PPK78362.1"/>
    <property type="molecule type" value="Genomic_DNA"/>
</dbReference>
<dbReference type="PROSITE" id="PS50893">
    <property type="entry name" value="ABC_TRANSPORTER_2"/>
    <property type="match status" value="1"/>
</dbReference>
<keyword evidence="2" id="KW-0813">Transport</keyword>
<comment type="caution">
    <text evidence="6">The sequence shown here is derived from an EMBL/GenBank/DDBJ whole genome shotgun (WGS) entry which is preliminary data.</text>
</comment>
<evidence type="ECO:0000259" key="5">
    <source>
        <dbReference type="PROSITE" id="PS50893"/>
    </source>
</evidence>
<name>A0A2S6HLI6_9FIRM</name>
<dbReference type="InterPro" id="IPR003439">
    <property type="entry name" value="ABC_transporter-like_ATP-bd"/>
</dbReference>
<keyword evidence="7" id="KW-1185">Reference proteome</keyword>
<dbReference type="GO" id="GO:0005524">
    <property type="term" value="F:ATP binding"/>
    <property type="evidence" value="ECO:0007669"/>
    <property type="project" value="UniProtKB-KW"/>
</dbReference>
<dbReference type="SMART" id="SM00382">
    <property type="entry name" value="AAA"/>
    <property type="match status" value="1"/>
</dbReference>
<dbReference type="Pfam" id="PF00005">
    <property type="entry name" value="ABC_tran"/>
    <property type="match status" value="1"/>
</dbReference>
<dbReference type="InterPro" id="IPR027417">
    <property type="entry name" value="P-loop_NTPase"/>
</dbReference>
<protein>
    <submittedName>
        <fullName evidence="6">ABC-2 type transport system ATP-binding protein</fullName>
    </submittedName>
</protein>
<dbReference type="AlphaFoldDB" id="A0A2S6HLI6"/>
<feature type="domain" description="ABC transporter" evidence="5">
    <location>
        <begin position="3"/>
        <end position="233"/>
    </location>
</feature>
<dbReference type="PANTHER" id="PTHR43335">
    <property type="entry name" value="ABC TRANSPORTER, ATP-BINDING PROTEIN"/>
    <property type="match status" value="1"/>
</dbReference>
<comment type="similarity">
    <text evidence="1">Belongs to the ABC transporter superfamily.</text>
</comment>
<accession>A0A2S6HLI6</accession>
<gene>
    <name evidence="6" type="ORF">BXY41_11536</name>
</gene>
<evidence type="ECO:0000256" key="3">
    <source>
        <dbReference type="ARBA" id="ARBA00022741"/>
    </source>
</evidence>